<reference evidence="2" key="1">
    <citation type="submission" date="2014-11" db="EMBL/GenBank/DDBJ databases">
        <authorList>
            <person name="Amaro Gonzalez C."/>
        </authorList>
    </citation>
    <scope>NUCLEOTIDE SEQUENCE</scope>
</reference>
<name>A0A0E9TWT2_ANGAN</name>
<dbReference type="EMBL" id="GBXM01050433">
    <property type="protein sequence ID" value="JAH58144.1"/>
    <property type="molecule type" value="Transcribed_RNA"/>
</dbReference>
<protein>
    <submittedName>
        <fullName evidence="2">Uncharacterized protein</fullName>
    </submittedName>
</protein>
<proteinExistence type="predicted"/>
<dbReference type="AlphaFoldDB" id="A0A0E9TWT2"/>
<evidence type="ECO:0000313" key="2">
    <source>
        <dbReference type="EMBL" id="JAH58144.1"/>
    </source>
</evidence>
<evidence type="ECO:0000256" key="1">
    <source>
        <dbReference type="SAM" id="MobiDB-lite"/>
    </source>
</evidence>
<organism evidence="2">
    <name type="scientific">Anguilla anguilla</name>
    <name type="common">European freshwater eel</name>
    <name type="synonym">Muraena anguilla</name>
    <dbReference type="NCBI Taxonomy" id="7936"/>
    <lineage>
        <taxon>Eukaryota</taxon>
        <taxon>Metazoa</taxon>
        <taxon>Chordata</taxon>
        <taxon>Craniata</taxon>
        <taxon>Vertebrata</taxon>
        <taxon>Euteleostomi</taxon>
        <taxon>Actinopterygii</taxon>
        <taxon>Neopterygii</taxon>
        <taxon>Teleostei</taxon>
        <taxon>Anguilliformes</taxon>
        <taxon>Anguillidae</taxon>
        <taxon>Anguilla</taxon>
    </lineage>
</organism>
<accession>A0A0E9TWT2</accession>
<reference evidence="2" key="2">
    <citation type="journal article" date="2015" name="Fish Shellfish Immunol.">
        <title>Early steps in the European eel (Anguilla anguilla)-Vibrio vulnificus interaction in the gills: Role of the RtxA13 toxin.</title>
        <authorList>
            <person name="Callol A."/>
            <person name="Pajuelo D."/>
            <person name="Ebbesson L."/>
            <person name="Teles M."/>
            <person name="MacKenzie S."/>
            <person name="Amaro C."/>
        </authorList>
    </citation>
    <scope>NUCLEOTIDE SEQUENCE</scope>
</reference>
<sequence length="32" mass="3842">MPQSETKRNMQSFQSNDKRQDRASNMIILKMK</sequence>
<feature type="region of interest" description="Disordered" evidence="1">
    <location>
        <begin position="1"/>
        <end position="32"/>
    </location>
</feature>